<gene>
    <name evidence="2" type="ORF">CYMTET_12163</name>
</gene>
<sequence length="136" mass="14771">MDATLEEDGMVGRSSTASPPSPSTKAGIGDNNTSTNKKDSAHHISFHVTSSACIPEWEARNSLRQLKQAAGGAGEEQHFPMLHFDYSATTVENDTVKNDTVDVTESDTSDNGMTFRKQFADSEPPASRHLSWTRCP</sequence>
<dbReference type="AlphaFoldDB" id="A0AAE0GL41"/>
<feature type="region of interest" description="Disordered" evidence="1">
    <location>
        <begin position="1"/>
        <end position="41"/>
    </location>
</feature>
<dbReference type="Proteomes" id="UP001190700">
    <property type="component" value="Unassembled WGS sequence"/>
</dbReference>
<comment type="caution">
    <text evidence="2">The sequence shown here is derived from an EMBL/GenBank/DDBJ whole genome shotgun (WGS) entry which is preliminary data.</text>
</comment>
<organism evidence="2 3">
    <name type="scientific">Cymbomonas tetramitiformis</name>
    <dbReference type="NCBI Taxonomy" id="36881"/>
    <lineage>
        <taxon>Eukaryota</taxon>
        <taxon>Viridiplantae</taxon>
        <taxon>Chlorophyta</taxon>
        <taxon>Pyramimonadophyceae</taxon>
        <taxon>Pyramimonadales</taxon>
        <taxon>Pyramimonadaceae</taxon>
        <taxon>Cymbomonas</taxon>
    </lineage>
</organism>
<protein>
    <submittedName>
        <fullName evidence="2">Uncharacterized protein</fullName>
    </submittedName>
</protein>
<accession>A0AAE0GL41</accession>
<keyword evidence="3" id="KW-1185">Reference proteome</keyword>
<feature type="region of interest" description="Disordered" evidence="1">
    <location>
        <begin position="102"/>
        <end position="136"/>
    </location>
</feature>
<dbReference type="EMBL" id="LGRX02004590">
    <property type="protein sequence ID" value="KAK3279972.1"/>
    <property type="molecule type" value="Genomic_DNA"/>
</dbReference>
<evidence type="ECO:0000256" key="1">
    <source>
        <dbReference type="SAM" id="MobiDB-lite"/>
    </source>
</evidence>
<proteinExistence type="predicted"/>
<reference evidence="2 3" key="1">
    <citation type="journal article" date="2015" name="Genome Biol. Evol.">
        <title>Comparative Genomics of a Bacterivorous Green Alga Reveals Evolutionary Causalities and Consequences of Phago-Mixotrophic Mode of Nutrition.</title>
        <authorList>
            <person name="Burns J.A."/>
            <person name="Paasch A."/>
            <person name="Narechania A."/>
            <person name="Kim E."/>
        </authorList>
    </citation>
    <scope>NUCLEOTIDE SEQUENCE [LARGE SCALE GENOMIC DNA]</scope>
    <source>
        <strain evidence="2 3">PLY_AMNH</strain>
    </source>
</reference>
<name>A0AAE0GL41_9CHLO</name>
<evidence type="ECO:0000313" key="3">
    <source>
        <dbReference type="Proteomes" id="UP001190700"/>
    </source>
</evidence>
<evidence type="ECO:0000313" key="2">
    <source>
        <dbReference type="EMBL" id="KAK3279972.1"/>
    </source>
</evidence>